<evidence type="ECO:0000313" key="2">
    <source>
        <dbReference type="EMBL" id="PZG17270.1"/>
    </source>
</evidence>
<protein>
    <recommendedName>
        <fullName evidence="4">Lipoprotein</fullName>
    </recommendedName>
</protein>
<gene>
    <name evidence="2" type="ORF">C1I95_15850</name>
</gene>
<dbReference type="AlphaFoldDB" id="A0A2W2EUM5"/>
<dbReference type="OrthoDB" id="3387232at2"/>
<comment type="caution">
    <text evidence="2">The sequence shown here is derived from an EMBL/GenBank/DDBJ whole genome shotgun (WGS) entry which is preliminary data.</text>
</comment>
<dbReference type="Proteomes" id="UP000248924">
    <property type="component" value="Unassembled WGS sequence"/>
</dbReference>
<evidence type="ECO:0000256" key="1">
    <source>
        <dbReference type="SAM" id="SignalP"/>
    </source>
</evidence>
<proteinExistence type="predicted"/>
<name>A0A2W2EUM5_9ACTN</name>
<evidence type="ECO:0008006" key="4">
    <source>
        <dbReference type="Google" id="ProtNLM"/>
    </source>
</evidence>
<reference evidence="2 3" key="1">
    <citation type="submission" date="2018-01" db="EMBL/GenBank/DDBJ databases">
        <title>Draft genome sequence of Jishengella sp. NA12.</title>
        <authorList>
            <person name="Sahin N."/>
            <person name="Ay H."/>
            <person name="Saygin H."/>
        </authorList>
    </citation>
    <scope>NUCLEOTIDE SEQUENCE [LARGE SCALE GENOMIC DNA]</scope>
    <source>
        <strain evidence="2 3">NA12</strain>
    </source>
</reference>
<keyword evidence="1" id="KW-0732">Signal</keyword>
<dbReference type="EMBL" id="POTY01000090">
    <property type="protein sequence ID" value="PZG17270.1"/>
    <property type="molecule type" value="Genomic_DNA"/>
</dbReference>
<sequence length="150" mass="15838">MTRPQVLLLGVVALSVTLGSGCSGNADPPAAPAKTQVVRLTIPDWSLRPAGTSCAGAGPYRFAHAEAPFVIQDDEGREIARGTLPSGTSEKAMDVDFNSNVRREPTLCVMRLEVEAEEQVEGHLLVLDGRPGVPIKKSETAEFAGEVVVS</sequence>
<keyword evidence="3" id="KW-1185">Reference proteome</keyword>
<accession>A0A2W2EUM5</accession>
<evidence type="ECO:0000313" key="3">
    <source>
        <dbReference type="Proteomes" id="UP000248924"/>
    </source>
</evidence>
<feature type="signal peptide" evidence="1">
    <location>
        <begin position="1"/>
        <end position="26"/>
    </location>
</feature>
<dbReference type="RefSeq" id="WP_111214609.1">
    <property type="nucleotide sequence ID" value="NZ_POTY01000090.1"/>
</dbReference>
<organism evidence="2 3">
    <name type="scientific">Micromonospora craterilacus</name>
    <dbReference type="NCBI Taxonomy" id="1655439"/>
    <lineage>
        <taxon>Bacteria</taxon>
        <taxon>Bacillati</taxon>
        <taxon>Actinomycetota</taxon>
        <taxon>Actinomycetes</taxon>
        <taxon>Micromonosporales</taxon>
        <taxon>Micromonosporaceae</taxon>
        <taxon>Micromonospora</taxon>
    </lineage>
</organism>
<dbReference type="PROSITE" id="PS51257">
    <property type="entry name" value="PROKAR_LIPOPROTEIN"/>
    <property type="match status" value="1"/>
</dbReference>
<feature type="chain" id="PRO_5038858981" description="Lipoprotein" evidence="1">
    <location>
        <begin position="27"/>
        <end position="150"/>
    </location>
</feature>